<keyword evidence="3" id="KW-1185">Reference proteome</keyword>
<dbReference type="InParanoid" id="A0A1D3CZD2"/>
<dbReference type="Proteomes" id="UP000095192">
    <property type="component" value="Unassembled WGS sequence"/>
</dbReference>
<proteinExistence type="predicted"/>
<gene>
    <name evidence="2" type="ORF">cyc_04087</name>
</gene>
<dbReference type="VEuPathDB" id="ToxoDB:cyc_04087"/>
<evidence type="ECO:0000313" key="3">
    <source>
        <dbReference type="Proteomes" id="UP000095192"/>
    </source>
</evidence>
<keyword evidence="1" id="KW-0732">Signal</keyword>
<evidence type="ECO:0000256" key="1">
    <source>
        <dbReference type="SAM" id="SignalP"/>
    </source>
</evidence>
<feature type="chain" id="PRO_5008914015" description="Peptidase" evidence="1">
    <location>
        <begin position="33"/>
        <end position="157"/>
    </location>
</feature>
<accession>A0A1D3CZD2</accession>
<evidence type="ECO:0008006" key="4">
    <source>
        <dbReference type="Google" id="ProtNLM"/>
    </source>
</evidence>
<feature type="signal peptide" evidence="1">
    <location>
        <begin position="1"/>
        <end position="32"/>
    </location>
</feature>
<organism evidence="2 3">
    <name type="scientific">Cyclospora cayetanensis</name>
    <dbReference type="NCBI Taxonomy" id="88456"/>
    <lineage>
        <taxon>Eukaryota</taxon>
        <taxon>Sar</taxon>
        <taxon>Alveolata</taxon>
        <taxon>Apicomplexa</taxon>
        <taxon>Conoidasida</taxon>
        <taxon>Coccidia</taxon>
        <taxon>Eucoccidiorida</taxon>
        <taxon>Eimeriorina</taxon>
        <taxon>Eimeriidae</taxon>
        <taxon>Cyclospora</taxon>
    </lineage>
</organism>
<protein>
    <recommendedName>
        <fullName evidence="4">Peptidase</fullName>
    </recommendedName>
</protein>
<dbReference type="InterPro" id="IPR039366">
    <property type="entry name" value="Pilotin"/>
</dbReference>
<dbReference type="AlphaFoldDB" id="A0A1D3CZD2"/>
<dbReference type="Pfam" id="PF09619">
    <property type="entry name" value="YscW"/>
    <property type="match status" value="1"/>
</dbReference>
<sequence>MAFEPSFIGFRSVCMLLGLFLLPSLCALPATAENTVITGTVLLPPGHAPLPDNSHFRVELSDITLMDAPKERLAFYTHSAVEGVPLTYELVLPQEVRAAKEKAVLSVSAVVHVGWEPQEGSSEWIRLGDYYSDMTHVLELSKGGYDVRDFNIKGDAL</sequence>
<dbReference type="EMBL" id="JROU02001413">
    <property type="protein sequence ID" value="OEH76564.1"/>
    <property type="molecule type" value="Genomic_DNA"/>
</dbReference>
<reference evidence="2 3" key="1">
    <citation type="journal article" date="2016" name="BMC Genomics">
        <title>Comparative genomics reveals Cyclospora cayetanensis possesses coccidia-like metabolism and invasion components but unique surface antigens.</title>
        <authorList>
            <person name="Liu S."/>
            <person name="Wang L."/>
            <person name="Zheng H."/>
            <person name="Xu Z."/>
            <person name="Roellig D.M."/>
            <person name="Li N."/>
            <person name="Frace M.A."/>
            <person name="Tang K."/>
            <person name="Arrowood M.J."/>
            <person name="Moss D.M."/>
            <person name="Zhang L."/>
            <person name="Feng Y."/>
            <person name="Xiao L."/>
        </authorList>
    </citation>
    <scope>NUCLEOTIDE SEQUENCE [LARGE SCALE GENOMIC DNA]</scope>
    <source>
        <strain evidence="2 3">CHN_HEN01</strain>
    </source>
</reference>
<evidence type="ECO:0000313" key="2">
    <source>
        <dbReference type="EMBL" id="OEH76564.1"/>
    </source>
</evidence>
<comment type="caution">
    <text evidence="2">The sequence shown here is derived from an EMBL/GenBank/DDBJ whole genome shotgun (WGS) entry which is preliminary data.</text>
</comment>
<name>A0A1D3CZD2_9EIME</name>